<dbReference type="AlphaFoldDB" id="A0A5B6TJA2"/>
<gene>
    <name evidence="1" type="ORF">FOA19_06725</name>
</gene>
<comment type="caution">
    <text evidence="1">The sequence shown here is derived from an EMBL/GenBank/DDBJ whole genome shotgun (WGS) entry which is preliminary data.</text>
</comment>
<evidence type="ECO:0008006" key="3">
    <source>
        <dbReference type="Google" id="ProtNLM"/>
    </source>
</evidence>
<evidence type="ECO:0000313" key="2">
    <source>
        <dbReference type="Proteomes" id="UP000324133"/>
    </source>
</evidence>
<name>A0A5B6TJA2_9BACT</name>
<accession>A0A5B6TJA2</accession>
<organism evidence="1 2">
    <name type="scientific">Rufibacter hautae</name>
    <dbReference type="NCBI Taxonomy" id="2595005"/>
    <lineage>
        <taxon>Bacteria</taxon>
        <taxon>Pseudomonadati</taxon>
        <taxon>Bacteroidota</taxon>
        <taxon>Cytophagia</taxon>
        <taxon>Cytophagales</taxon>
        <taxon>Hymenobacteraceae</taxon>
        <taxon>Rufibacter</taxon>
    </lineage>
</organism>
<dbReference type="RefSeq" id="WP_149089978.1">
    <property type="nucleotide sequence ID" value="NZ_VKKY01000001.1"/>
</dbReference>
<dbReference type="EMBL" id="VKKY01000001">
    <property type="protein sequence ID" value="KAA3440343.1"/>
    <property type="molecule type" value="Genomic_DNA"/>
</dbReference>
<keyword evidence="2" id="KW-1185">Reference proteome</keyword>
<proteinExistence type="predicted"/>
<dbReference type="Proteomes" id="UP000324133">
    <property type="component" value="Unassembled WGS sequence"/>
</dbReference>
<dbReference type="OrthoDB" id="161242at2"/>
<protein>
    <recommendedName>
        <fullName evidence="3">Cupin</fullName>
    </recommendedName>
</protein>
<reference evidence="1 2" key="1">
    <citation type="submission" date="2019-07" db="EMBL/GenBank/DDBJ databases">
        <title>Rufibacter sp. nov., isolated from lake sediment.</title>
        <authorList>
            <person name="Qu J.-H."/>
        </authorList>
    </citation>
    <scope>NUCLEOTIDE SEQUENCE [LARGE SCALE GENOMIC DNA]</scope>
    <source>
        <strain evidence="1 2">NBS58-1</strain>
    </source>
</reference>
<sequence length="136" mass="15173">METTDTLLAPMPGAEHREVGGVLMDFVRTGDSRVKRVVYPPGFKWSTHMKQIVGTDLCMHAHLGFLAKGHLQILYADGITEDFVAPQVVAIEPGHDGWVVGNEPAVLIEFDFEKDTLSRLGMETFHHHRLLPKADE</sequence>
<evidence type="ECO:0000313" key="1">
    <source>
        <dbReference type="EMBL" id="KAA3440343.1"/>
    </source>
</evidence>